<evidence type="ECO:0000256" key="1">
    <source>
        <dbReference type="SAM" id="Phobius"/>
    </source>
</evidence>
<dbReference type="Proteomes" id="UP000290608">
    <property type="component" value="Unassembled WGS sequence"/>
</dbReference>
<dbReference type="EMBL" id="QOVL01000017">
    <property type="protein sequence ID" value="RXG27046.1"/>
    <property type="molecule type" value="Genomic_DNA"/>
</dbReference>
<comment type="caution">
    <text evidence="2">The sequence shown here is derived from an EMBL/GenBank/DDBJ whole genome shotgun (WGS) entry which is preliminary data.</text>
</comment>
<reference evidence="2 3" key="1">
    <citation type="submission" date="2018-07" db="EMBL/GenBank/DDBJ databases">
        <title>Leeuwenhoekiella genomics.</title>
        <authorList>
            <person name="Tahon G."/>
            <person name="Willems A."/>
        </authorList>
    </citation>
    <scope>NUCLEOTIDE SEQUENCE [LARGE SCALE GENOMIC DNA]</scope>
    <source>
        <strain evidence="2 3">LMG 1345</strain>
    </source>
</reference>
<sequence length="54" mass="5978">MKENHKRAAILFGVLAIIAVLILFINASFGKGLLLGLGFAAIIYILRSFLPRRH</sequence>
<keyword evidence="1" id="KW-1133">Transmembrane helix</keyword>
<accession>A0A4Q0PIP7</accession>
<keyword evidence="1" id="KW-0472">Membrane</keyword>
<organism evidence="2 3">
    <name type="scientific">Leeuwenhoekiella marinoflava</name>
    <dbReference type="NCBI Taxonomy" id="988"/>
    <lineage>
        <taxon>Bacteria</taxon>
        <taxon>Pseudomonadati</taxon>
        <taxon>Bacteroidota</taxon>
        <taxon>Flavobacteriia</taxon>
        <taxon>Flavobacteriales</taxon>
        <taxon>Flavobacteriaceae</taxon>
        <taxon>Leeuwenhoekiella</taxon>
    </lineage>
</organism>
<evidence type="ECO:0000313" key="2">
    <source>
        <dbReference type="EMBL" id="RXG27046.1"/>
    </source>
</evidence>
<keyword evidence="1" id="KW-0812">Transmembrane</keyword>
<feature type="transmembrane region" description="Helical" evidence="1">
    <location>
        <begin position="7"/>
        <end position="27"/>
    </location>
</feature>
<gene>
    <name evidence="2" type="ORF">DSL99_3100</name>
</gene>
<dbReference type="RefSeq" id="WP_164917875.1">
    <property type="nucleotide sequence ID" value="NZ_JBALUR010000016.1"/>
</dbReference>
<feature type="transmembrane region" description="Helical" evidence="1">
    <location>
        <begin position="33"/>
        <end position="50"/>
    </location>
</feature>
<name>A0A4Q0PIP7_9FLAO</name>
<evidence type="ECO:0000313" key="3">
    <source>
        <dbReference type="Proteomes" id="UP000290608"/>
    </source>
</evidence>
<dbReference type="AlphaFoldDB" id="A0A4Q0PIP7"/>
<proteinExistence type="predicted"/>
<protein>
    <submittedName>
        <fullName evidence="2">Uncharacterized protein</fullName>
    </submittedName>
</protein>